<dbReference type="AlphaFoldDB" id="A0A9Q8WKE6"/>
<dbReference type="EMBL" id="CP019478">
    <property type="protein sequence ID" value="UQC86541.1"/>
    <property type="molecule type" value="Genomic_DNA"/>
</dbReference>
<organism evidence="1 2">
    <name type="scientific">Colletotrichum lupini</name>
    <dbReference type="NCBI Taxonomy" id="145971"/>
    <lineage>
        <taxon>Eukaryota</taxon>
        <taxon>Fungi</taxon>
        <taxon>Dikarya</taxon>
        <taxon>Ascomycota</taxon>
        <taxon>Pezizomycotina</taxon>
        <taxon>Sordariomycetes</taxon>
        <taxon>Hypocreomycetidae</taxon>
        <taxon>Glomerellales</taxon>
        <taxon>Glomerellaceae</taxon>
        <taxon>Colletotrichum</taxon>
        <taxon>Colletotrichum acutatum species complex</taxon>
    </lineage>
</organism>
<accession>A0A9Q8WKE6</accession>
<protein>
    <submittedName>
        <fullName evidence="1">Uncharacterized protein</fullName>
    </submittedName>
</protein>
<reference evidence="1" key="1">
    <citation type="journal article" date="2021" name="Mol. Plant Microbe Interact.">
        <title>Complete Genome Sequence of the Plant-Pathogenic Fungus Colletotrichum lupini.</title>
        <authorList>
            <person name="Baroncelli R."/>
            <person name="Pensec F."/>
            <person name="Da Lio D."/>
            <person name="Boufleur T."/>
            <person name="Vicente I."/>
            <person name="Sarrocco S."/>
            <person name="Picot A."/>
            <person name="Baraldi E."/>
            <person name="Sukno S."/>
            <person name="Thon M."/>
            <person name="Le Floch G."/>
        </authorList>
    </citation>
    <scope>NUCLEOTIDE SEQUENCE</scope>
    <source>
        <strain evidence="1">IMI 504893</strain>
    </source>
</reference>
<evidence type="ECO:0000313" key="1">
    <source>
        <dbReference type="EMBL" id="UQC86541.1"/>
    </source>
</evidence>
<name>A0A9Q8WKE6_9PEZI</name>
<dbReference type="GeneID" id="73346017"/>
<sequence length="36" mass="3997">MIDQQGETETTNTRILSERCLAMTIQDTGSVPKDTL</sequence>
<gene>
    <name evidence="1" type="ORF">CLUP02_12043</name>
</gene>
<evidence type="ECO:0000313" key="2">
    <source>
        <dbReference type="Proteomes" id="UP000830671"/>
    </source>
</evidence>
<dbReference type="RefSeq" id="XP_049148152.1">
    <property type="nucleotide sequence ID" value="XM_049291007.1"/>
</dbReference>
<proteinExistence type="predicted"/>
<dbReference type="Proteomes" id="UP000830671">
    <property type="component" value="Chromosome 6"/>
</dbReference>
<dbReference type="KEGG" id="clup:CLUP02_12043"/>
<keyword evidence="2" id="KW-1185">Reference proteome</keyword>